<feature type="region of interest" description="Disordered" evidence="1">
    <location>
        <begin position="490"/>
        <end position="518"/>
    </location>
</feature>
<reference evidence="3" key="1">
    <citation type="submission" date="2020-05" db="EMBL/GenBank/DDBJ databases">
        <authorList>
            <person name="Chiriac C."/>
            <person name="Salcher M."/>
            <person name="Ghai R."/>
            <person name="Kavagutti S V."/>
        </authorList>
    </citation>
    <scope>NUCLEOTIDE SEQUENCE</scope>
</reference>
<organism evidence="3">
    <name type="scientific">uncultured Caudovirales phage</name>
    <dbReference type="NCBI Taxonomy" id="2100421"/>
    <lineage>
        <taxon>Viruses</taxon>
        <taxon>Duplodnaviria</taxon>
        <taxon>Heunggongvirae</taxon>
        <taxon>Uroviricota</taxon>
        <taxon>Caudoviricetes</taxon>
        <taxon>Peduoviridae</taxon>
        <taxon>Maltschvirus</taxon>
        <taxon>Maltschvirus maltsch</taxon>
    </lineage>
</organism>
<evidence type="ECO:0000313" key="2">
    <source>
        <dbReference type="EMBL" id="CAB4125895.1"/>
    </source>
</evidence>
<feature type="region of interest" description="Disordered" evidence="1">
    <location>
        <begin position="617"/>
        <end position="636"/>
    </location>
</feature>
<proteinExistence type="predicted"/>
<feature type="compositionally biased region" description="Low complexity" evidence="1">
    <location>
        <begin position="621"/>
        <end position="635"/>
    </location>
</feature>
<name>A0A6J7WHY6_9CAUD</name>
<evidence type="ECO:0000256" key="1">
    <source>
        <dbReference type="SAM" id="MobiDB-lite"/>
    </source>
</evidence>
<gene>
    <name evidence="3" type="ORF">UFOVP181_343</name>
    <name evidence="2" type="ORF">UFOVP57_296</name>
</gene>
<dbReference type="EMBL" id="LR796187">
    <property type="protein sequence ID" value="CAB4125895.1"/>
    <property type="molecule type" value="Genomic_DNA"/>
</dbReference>
<feature type="compositionally biased region" description="Polar residues" evidence="1">
    <location>
        <begin position="490"/>
        <end position="504"/>
    </location>
</feature>
<sequence>MNEPVELSERSIQNLTSAITAATRGAPGAGVGGTGASTASGFSSSGAFNLFNDGLNGSIGALRSFTTGTFSATKALDTFGGFAGHFGPAGQALGNFTTGLGKGFIDVNDSLRTASQNGVYVGQNLGLYDRAVLGSRMSLSEMNDTIRTSNQSLNGLAGNMDKSTLTYLKMSKDLQDNPLTYNLAATGMGLDEFNKITLTSASMRKNLDLSSASGQRAVIESSMAMAVEFDNVSRLTGKSRVAMQKEMDDFAQKTSTKLLMATLSPEQQAAVEQTKLIAGAYGKSTERAAEIIATGGPRSAEESKQVAAVDPKVRGLLEQLSKVEGNGPEAAERRKQIKMQLDLEAERIASNKDDLRTKVSLARSGDKQAEAIAENTADMLIAGQRVQKDRIEADKQGLSLQDFRNKQEKIKVDQITGKGTPAEQAAAAPARTINQAEILTKDISKGVAEGFNSLNKELGEQIKNTKALNEVLRPFTGAEIKGVAKKIIDSTSSPGRVDTSNSANVPADMKNLIPKTDGRQEGSFGAVGKFMEDFGAGKPMMLHGKEGVITEKQFNGLFGDMSKQLSGAMPDPKQIQGMLGGMTGGLKTDLEKAKASMPTTDTFEKMFSQMKLPNMGELTKPSGSAPVSSSANSGSDAINDVAKGVNELNMRIERLITAVTDGSDKNVRALKAGGNVLAS</sequence>
<accession>A0A6J7WHY6</accession>
<evidence type="ECO:0000313" key="3">
    <source>
        <dbReference type="EMBL" id="CAB5209166.1"/>
    </source>
</evidence>
<protein>
    <submittedName>
        <fullName evidence="3">Uncharacterized protein</fullName>
    </submittedName>
</protein>
<dbReference type="EMBL" id="LR798231">
    <property type="protein sequence ID" value="CAB5209166.1"/>
    <property type="molecule type" value="Genomic_DNA"/>
</dbReference>